<gene>
    <name evidence="7" type="ORF">IRI77_31595</name>
</gene>
<evidence type="ECO:0000256" key="1">
    <source>
        <dbReference type="ARBA" id="ARBA00001933"/>
    </source>
</evidence>
<dbReference type="Gene3D" id="3.90.1150.10">
    <property type="entry name" value="Aspartate Aminotransferase, domain 1"/>
    <property type="match status" value="1"/>
</dbReference>
<evidence type="ECO:0000259" key="6">
    <source>
        <dbReference type="Pfam" id="PF01212"/>
    </source>
</evidence>
<dbReference type="SUPFAM" id="SSF53383">
    <property type="entry name" value="PLP-dependent transferases"/>
    <property type="match status" value="1"/>
</dbReference>
<organism evidence="7 8">
    <name type="scientific">Paludibaculum fermentans</name>
    <dbReference type="NCBI Taxonomy" id="1473598"/>
    <lineage>
        <taxon>Bacteria</taxon>
        <taxon>Pseudomonadati</taxon>
        <taxon>Acidobacteriota</taxon>
        <taxon>Terriglobia</taxon>
        <taxon>Bryobacterales</taxon>
        <taxon>Bryobacteraceae</taxon>
        <taxon>Paludibaculum</taxon>
    </lineage>
</organism>
<feature type="modified residue" description="N6-(pyridoxal phosphate)lysine" evidence="5">
    <location>
        <position position="199"/>
    </location>
</feature>
<evidence type="ECO:0000313" key="8">
    <source>
        <dbReference type="Proteomes" id="UP000593892"/>
    </source>
</evidence>
<comment type="similarity">
    <text evidence="2">Belongs to the threonine aldolase family.</text>
</comment>
<keyword evidence="3" id="KW-0663">Pyridoxal phosphate</keyword>
<dbReference type="NCBIfam" id="NF041359">
    <property type="entry name" value="GntG_guanitoxin"/>
    <property type="match status" value="1"/>
</dbReference>
<dbReference type="PANTHER" id="PTHR48097">
    <property type="entry name" value="L-THREONINE ALDOLASE-RELATED"/>
    <property type="match status" value="1"/>
</dbReference>
<dbReference type="PIRSF" id="PIRSF017617">
    <property type="entry name" value="Thr_aldolase"/>
    <property type="match status" value="1"/>
</dbReference>
<evidence type="ECO:0000313" key="7">
    <source>
        <dbReference type="EMBL" id="QOY92216.1"/>
    </source>
</evidence>
<dbReference type="GO" id="GO:0006567">
    <property type="term" value="P:L-threonine catabolic process"/>
    <property type="evidence" value="ECO:0007669"/>
    <property type="project" value="TreeGrafter"/>
</dbReference>
<feature type="domain" description="Aromatic amino acid beta-eliminating lyase/threonine aldolase" evidence="6">
    <location>
        <begin position="3"/>
        <end position="287"/>
    </location>
</feature>
<protein>
    <submittedName>
        <fullName evidence="7">Aminotransferase class V-fold PLP-dependent enzyme</fullName>
    </submittedName>
</protein>
<dbReference type="InterPro" id="IPR015424">
    <property type="entry name" value="PyrdxlP-dep_Trfase"/>
</dbReference>
<keyword evidence="4" id="KW-0456">Lyase</keyword>
<accession>A0A7S7NYP0</accession>
<dbReference type="Gene3D" id="3.40.640.10">
    <property type="entry name" value="Type I PLP-dependent aspartate aminotransferase-like (Major domain)"/>
    <property type="match status" value="1"/>
</dbReference>
<dbReference type="KEGG" id="pfer:IRI77_31595"/>
<dbReference type="GO" id="GO:0008483">
    <property type="term" value="F:transaminase activity"/>
    <property type="evidence" value="ECO:0007669"/>
    <property type="project" value="UniProtKB-KW"/>
</dbReference>
<sequence>MIDLRSDTVTRPTPEMRRAMAEAEVGDDVYREDPTINLLEARAAETFGKEAGLFVPTGTMGNTIGVKCLTTHGQEVICDARGHLLNYELSMTSWFSGCQIRAIHTEDGILTWDAIQREIRPLGPHAADTGCVELENTHNMAGGTVYPQAVIDDICDRAHERGIAVHMDGARIFNAAAASGIGVKQMCAKVDTVQFCLSKGLGAPAGSMIVGSEANMKRARLYRKRLGGGMRQVGILGAAGLIALETMPHRLSVDHENARTLAAGLAEIPGIRVITPVPATNIVIFDVSSSGKESAAISAALKLRGVLINGINPTTMRAVTHYDVSAGQCVQALTVLAETLA</sequence>
<name>A0A7S7NYP0_PALFE</name>
<dbReference type="GO" id="GO:0006545">
    <property type="term" value="P:glycine biosynthetic process"/>
    <property type="evidence" value="ECO:0007669"/>
    <property type="project" value="TreeGrafter"/>
</dbReference>
<keyword evidence="8" id="KW-1185">Reference proteome</keyword>
<dbReference type="InterPro" id="IPR015421">
    <property type="entry name" value="PyrdxlP-dep_Trfase_major"/>
</dbReference>
<dbReference type="EMBL" id="CP063849">
    <property type="protein sequence ID" value="QOY92216.1"/>
    <property type="molecule type" value="Genomic_DNA"/>
</dbReference>
<evidence type="ECO:0000256" key="2">
    <source>
        <dbReference type="ARBA" id="ARBA00006966"/>
    </source>
</evidence>
<comment type="cofactor">
    <cofactor evidence="1">
        <name>pyridoxal 5'-phosphate</name>
        <dbReference type="ChEBI" id="CHEBI:597326"/>
    </cofactor>
</comment>
<proteinExistence type="inferred from homology"/>
<dbReference type="PANTHER" id="PTHR48097:SF9">
    <property type="entry name" value="L-THREONINE ALDOLASE"/>
    <property type="match status" value="1"/>
</dbReference>
<dbReference type="InterPro" id="IPR001597">
    <property type="entry name" value="ArAA_b-elim_lyase/Thr_aldolase"/>
</dbReference>
<dbReference type="InterPro" id="IPR023603">
    <property type="entry name" value="Low_specificity_L-TA-like"/>
</dbReference>
<evidence type="ECO:0000256" key="3">
    <source>
        <dbReference type="ARBA" id="ARBA00022898"/>
    </source>
</evidence>
<dbReference type="Proteomes" id="UP000593892">
    <property type="component" value="Chromosome"/>
</dbReference>
<keyword evidence="7" id="KW-0808">Transferase</keyword>
<dbReference type="FunFam" id="3.40.640.10:FF:000030">
    <property type="entry name" value="Low-specificity L-threonine aldolase"/>
    <property type="match status" value="1"/>
</dbReference>
<evidence type="ECO:0000256" key="4">
    <source>
        <dbReference type="ARBA" id="ARBA00023239"/>
    </source>
</evidence>
<keyword evidence="7" id="KW-0032">Aminotransferase</keyword>
<dbReference type="AlphaFoldDB" id="A0A7S7NYP0"/>
<reference evidence="7 8" key="1">
    <citation type="submission" date="2020-10" db="EMBL/GenBank/DDBJ databases">
        <title>Complete genome sequence of Paludibaculum fermentans P105T, a facultatively anaerobic acidobacterium capable of dissimilatory Fe(III) reduction.</title>
        <authorList>
            <person name="Dedysh S.N."/>
            <person name="Beletsky A.V."/>
            <person name="Kulichevskaya I.S."/>
            <person name="Mardanov A.V."/>
            <person name="Ravin N.V."/>
        </authorList>
    </citation>
    <scope>NUCLEOTIDE SEQUENCE [LARGE SCALE GENOMIC DNA]</scope>
    <source>
        <strain evidence="7 8">P105</strain>
    </source>
</reference>
<evidence type="ECO:0000256" key="5">
    <source>
        <dbReference type="PIRSR" id="PIRSR017617-1"/>
    </source>
</evidence>
<dbReference type="Pfam" id="PF01212">
    <property type="entry name" value="Beta_elim_lyase"/>
    <property type="match status" value="1"/>
</dbReference>
<dbReference type="GO" id="GO:0008732">
    <property type="term" value="F:L-allo-threonine aldolase activity"/>
    <property type="evidence" value="ECO:0007669"/>
    <property type="project" value="TreeGrafter"/>
</dbReference>
<dbReference type="GO" id="GO:0005829">
    <property type="term" value="C:cytosol"/>
    <property type="evidence" value="ECO:0007669"/>
    <property type="project" value="TreeGrafter"/>
</dbReference>
<dbReference type="CDD" id="cd06502">
    <property type="entry name" value="TA_like"/>
    <property type="match status" value="1"/>
</dbReference>
<dbReference type="InterPro" id="IPR015422">
    <property type="entry name" value="PyrdxlP-dep_Trfase_small"/>
</dbReference>